<accession>A0BDM0</accession>
<dbReference type="Proteomes" id="UP000000600">
    <property type="component" value="Unassembled WGS sequence"/>
</dbReference>
<evidence type="ECO:0000313" key="2">
    <source>
        <dbReference type="Proteomes" id="UP000000600"/>
    </source>
</evidence>
<dbReference type="InParanoid" id="A0BDM0"/>
<gene>
    <name evidence="1" type="ORF">GSPATT00027666001</name>
</gene>
<proteinExistence type="predicted"/>
<sequence>MIDVLKCLESDAAFEGDKLKFKSQSNDELESKQNNDPMMGEFTKEQYIEIQKINVKELFQIMLNDK</sequence>
<protein>
    <submittedName>
        <fullName evidence="1">Uncharacterized protein</fullName>
    </submittedName>
</protein>
<reference evidence="1 2" key="1">
    <citation type="journal article" date="2006" name="Nature">
        <title>Global trends of whole-genome duplications revealed by the ciliate Paramecium tetraurelia.</title>
        <authorList>
            <consortium name="Genoscope"/>
            <person name="Aury J.-M."/>
            <person name="Jaillon O."/>
            <person name="Duret L."/>
            <person name="Noel B."/>
            <person name="Jubin C."/>
            <person name="Porcel B.M."/>
            <person name="Segurens B."/>
            <person name="Daubin V."/>
            <person name="Anthouard V."/>
            <person name="Aiach N."/>
            <person name="Arnaiz O."/>
            <person name="Billaut A."/>
            <person name="Beisson J."/>
            <person name="Blanc I."/>
            <person name="Bouhouche K."/>
            <person name="Camara F."/>
            <person name="Duharcourt S."/>
            <person name="Guigo R."/>
            <person name="Gogendeau D."/>
            <person name="Katinka M."/>
            <person name="Keller A.-M."/>
            <person name="Kissmehl R."/>
            <person name="Klotz C."/>
            <person name="Koll F."/>
            <person name="Le Moue A."/>
            <person name="Lepere C."/>
            <person name="Malinsky S."/>
            <person name="Nowacki M."/>
            <person name="Nowak J.K."/>
            <person name="Plattner H."/>
            <person name="Poulain J."/>
            <person name="Ruiz F."/>
            <person name="Serrano V."/>
            <person name="Zagulski M."/>
            <person name="Dessen P."/>
            <person name="Betermier M."/>
            <person name="Weissenbach J."/>
            <person name="Scarpelli C."/>
            <person name="Schachter V."/>
            <person name="Sperling L."/>
            <person name="Meyer E."/>
            <person name="Cohen J."/>
            <person name="Wincker P."/>
        </authorList>
    </citation>
    <scope>NUCLEOTIDE SEQUENCE [LARGE SCALE GENOMIC DNA]</scope>
    <source>
        <strain evidence="1 2">Stock d4-2</strain>
    </source>
</reference>
<dbReference type="EMBL" id="CT867987">
    <property type="protein sequence ID" value="CAK56637.1"/>
    <property type="molecule type" value="Genomic_DNA"/>
</dbReference>
<dbReference type="RefSeq" id="XP_001424035.1">
    <property type="nucleotide sequence ID" value="XM_001423998.1"/>
</dbReference>
<dbReference type="HOGENOM" id="CLU_2836722_0_0_1"/>
<dbReference type="AlphaFoldDB" id="A0BDM0"/>
<keyword evidence="2" id="KW-1185">Reference proteome</keyword>
<evidence type="ECO:0000313" key="1">
    <source>
        <dbReference type="EMBL" id="CAK56637.1"/>
    </source>
</evidence>
<dbReference type="KEGG" id="ptm:GSPATT00027666001"/>
<dbReference type="GeneID" id="5009819"/>
<name>A0BDM0_PARTE</name>
<organism evidence="1 2">
    <name type="scientific">Paramecium tetraurelia</name>
    <dbReference type="NCBI Taxonomy" id="5888"/>
    <lineage>
        <taxon>Eukaryota</taxon>
        <taxon>Sar</taxon>
        <taxon>Alveolata</taxon>
        <taxon>Ciliophora</taxon>
        <taxon>Intramacronucleata</taxon>
        <taxon>Oligohymenophorea</taxon>
        <taxon>Peniculida</taxon>
        <taxon>Parameciidae</taxon>
        <taxon>Paramecium</taxon>
    </lineage>
</organism>